<dbReference type="Proteomes" id="UP000006222">
    <property type="component" value="Unassembled WGS sequence"/>
</dbReference>
<reference evidence="1 2" key="1">
    <citation type="journal article" date="2013" name="Mar. Genomics">
        <title>Expression of sulfatases in Rhodopirellula baltica and the diversity of sulfatases in the genus Rhodopirellula.</title>
        <authorList>
            <person name="Wegner C.E."/>
            <person name="Richter-Heitmann T."/>
            <person name="Klindworth A."/>
            <person name="Klockow C."/>
            <person name="Richter M."/>
            <person name="Achstetter T."/>
            <person name="Glockner F.O."/>
            <person name="Harder J."/>
        </authorList>
    </citation>
    <scope>NUCLEOTIDE SEQUENCE [LARGE SCALE GENOMIC DNA]</scope>
    <source>
        <strain evidence="1 2">WH47</strain>
    </source>
</reference>
<protein>
    <submittedName>
        <fullName evidence="1">Uncharacterized protein</fullName>
    </submittedName>
</protein>
<dbReference type="EMBL" id="AFAR01000006">
    <property type="protein sequence ID" value="EGF29848.1"/>
    <property type="molecule type" value="Genomic_DNA"/>
</dbReference>
<proteinExistence type="predicted"/>
<dbReference type="PATRIC" id="fig|991778.3.peg.150"/>
<name>F2AKH4_RHOBT</name>
<evidence type="ECO:0000313" key="1">
    <source>
        <dbReference type="EMBL" id="EGF29848.1"/>
    </source>
</evidence>
<dbReference type="AlphaFoldDB" id="F2AKH4"/>
<evidence type="ECO:0000313" key="2">
    <source>
        <dbReference type="Proteomes" id="UP000006222"/>
    </source>
</evidence>
<sequence length="52" mass="5968">MIQSIANLIHNSPITPSMFGSHLVSIQQVQEWWQPLRRKTPQAFFASSQMQA</sequence>
<organism evidence="1 2">
    <name type="scientific">Rhodopirellula baltica WH47</name>
    <dbReference type="NCBI Taxonomy" id="991778"/>
    <lineage>
        <taxon>Bacteria</taxon>
        <taxon>Pseudomonadati</taxon>
        <taxon>Planctomycetota</taxon>
        <taxon>Planctomycetia</taxon>
        <taxon>Pirellulales</taxon>
        <taxon>Pirellulaceae</taxon>
        <taxon>Rhodopirellula</taxon>
    </lineage>
</organism>
<gene>
    <name evidence="1" type="ORF">RBWH47_06066</name>
</gene>
<comment type="caution">
    <text evidence="1">The sequence shown here is derived from an EMBL/GenBank/DDBJ whole genome shotgun (WGS) entry which is preliminary data.</text>
</comment>
<accession>F2AKH4</accession>